<keyword evidence="3" id="KW-0647">Proteasome</keyword>
<dbReference type="PROSITE" id="PS50082">
    <property type="entry name" value="WD_REPEATS_2"/>
    <property type="match status" value="2"/>
</dbReference>
<dbReference type="GeneID" id="30202538"/>
<dbReference type="EMBL" id="KV454216">
    <property type="protein sequence ID" value="ODQ56708.1"/>
    <property type="molecule type" value="Genomic_DNA"/>
</dbReference>
<evidence type="ECO:0000256" key="1">
    <source>
        <dbReference type="ARBA" id="ARBA00022574"/>
    </source>
</evidence>
<evidence type="ECO:0000256" key="4">
    <source>
        <dbReference type="ARBA" id="ARBA00038321"/>
    </source>
</evidence>
<dbReference type="PROSITE" id="PS50294">
    <property type="entry name" value="WD_REPEATS_REGION"/>
    <property type="match status" value="2"/>
</dbReference>
<dbReference type="GO" id="GO:0000502">
    <property type="term" value="C:proteasome complex"/>
    <property type="evidence" value="ECO:0007669"/>
    <property type="project" value="UniProtKB-KW"/>
</dbReference>
<dbReference type="InterPro" id="IPR001680">
    <property type="entry name" value="WD40_rpt"/>
</dbReference>
<dbReference type="Pfam" id="PF00400">
    <property type="entry name" value="WD40"/>
    <property type="match status" value="2"/>
</dbReference>
<dbReference type="PANTHER" id="PTHR19857">
    <property type="entry name" value="MITOCHONDRIAL DIVISION PROTEIN 1-RELATED"/>
    <property type="match status" value="1"/>
</dbReference>
<sequence length="399" mass="44452">MYTLSIQSSFEEVINDVVENRLQSDQFWINFVDAEDVQDGTMKEEIVTVFKDHQNIMFNNDNGLKFHIQKEHMYKVEYEGNIFNILSPSMTYKSGLKNTTTFDISPNKELLLIGNRDGDLRIVRTLDGGIERTIEEAHFAEVTKSLFFPSGQVGLTASLDFSIKIWDIASGANPRTFLSHKERITDLAMIGKGRNFVSSSLDGFIKLWDCASGTNFNSFKRKDSFKDGVTSLSITTVNSSKSPKNSPKNAYEFDTDGKRLLAGYVSGVICAYDLASKDQIFTTPSFGSEVVGIWSNDNTILSGHKDGYIANWDIRDVSKPLTKFKSVANPDLMAFSEEFTLISHPVSALCGISYRNATFNSPTPTILSGVCDEPVVGLKVMANERYVGSENGDIHLYDD</sequence>
<dbReference type="Proteomes" id="UP000094112">
    <property type="component" value="Unassembled WGS sequence"/>
</dbReference>
<evidence type="ECO:0000256" key="3">
    <source>
        <dbReference type="ARBA" id="ARBA00022942"/>
    </source>
</evidence>
<evidence type="ECO:0000313" key="6">
    <source>
        <dbReference type="EMBL" id="ODQ56708.1"/>
    </source>
</evidence>
<gene>
    <name evidence="6" type="ORF">WICANDRAFT_81770</name>
</gene>
<dbReference type="PANTHER" id="PTHR19857:SF19">
    <property type="entry name" value="26S PROTEASOME REGULATORY SUBUNIT RPN14"/>
    <property type="match status" value="1"/>
</dbReference>
<evidence type="ECO:0000313" key="7">
    <source>
        <dbReference type="Proteomes" id="UP000094112"/>
    </source>
</evidence>
<keyword evidence="2" id="KW-0677">Repeat</keyword>
<dbReference type="OrthoDB" id="10257301at2759"/>
<evidence type="ECO:0000256" key="5">
    <source>
        <dbReference type="PROSITE-ProRule" id="PRU00221"/>
    </source>
</evidence>
<dbReference type="Gene3D" id="2.130.10.10">
    <property type="entry name" value="YVTN repeat-like/Quinoprotein amine dehydrogenase"/>
    <property type="match status" value="2"/>
</dbReference>
<keyword evidence="7" id="KW-1185">Reference proteome</keyword>
<accession>A0A1E3NUA2</accession>
<reference evidence="6 7" key="1">
    <citation type="journal article" date="2016" name="Proc. Natl. Acad. Sci. U.S.A.">
        <title>Comparative genomics of biotechnologically important yeasts.</title>
        <authorList>
            <person name="Riley R."/>
            <person name="Haridas S."/>
            <person name="Wolfe K.H."/>
            <person name="Lopes M.R."/>
            <person name="Hittinger C.T."/>
            <person name="Goeker M."/>
            <person name="Salamov A.A."/>
            <person name="Wisecaver J.H."/>
            <person name="Long T.M."/>
            <person name="Calvey C.H."/>
            <person name="Aerts A.L."/>
            <person name="Barry K.W."/>
            <person name="Choi C."/>
            <person name="Clum A."/>
            <person name="Coughlan A.Y."/>
            <person name="Deshpande S."/>
            <person name="Douglass A.P."/>
            <person name="Hanson S.J."/>
            <person name="Klenk H.-P."/>
            <person name="LaButti K.M."/>
            <person name="Lapidus A."/>
            <person name="Lindquist E.A."/>
            <person name="Lipzen A.M."/>
            <person name="Meier-Kolthoff J.P."/>
            <person name="Ohm R.A."/>
            <person name="Otillar R.P."/>
            <person name="Pangilinan J.L."/>
            <person name="Peng Y."/>
            <person name="Rokas A."/>
            <person name="Rosa C.A."/>
            <person name="Scheuner C."/>
            <person name="Sibirny A.A."/>
            <person name="Slot J.C."/>
            <person name="Stielow J.B."/>
            <person name="Sun H."/>
            <person name="Kurtzman C.P."/>
            <person name="Blackwell M."/>
            <person name="Grigoriev I.V."/>
            <person name="Jeffries T.W."/>
        </authorList>
    </citation>
    <scope>NUCLEOTIDE SEQUENCE [LARGE SCALE GENOMIC DNA]</scope>
    <source>
        <strain evidence="7">ATCC 58044 / CBS 1984 / NCYC 433 / NRRL Y-366-8</strain>
    </source>
</reference>
<feature type="repeat" description="WD" evidence="5">
    <location>
        <begin position="135"/>
        <end position="176"/>
    </location>
</feature>
<dbReference type="SMART" id="SM00320">
    <property type="entry name" value="WD40"/>
    <property type="match status" value="6"/>
</dbReference>
<protein>
    <submittedName>
        <fullName evidence="6">Uncharacterized protein</fullName>
    </submittedName>
</protein>
<proteinExistence type="inferred from homology"/>
<dbReference type="InterPro" id="IPR036322">
    <property type="entry name" value="WD40_repeat_dom_sf"/>
</dbReference>
<feature type="repeat" description="WD" evidence="5">
    <location>
        <begin position="177"/>
        <end position="218"/>
    </location>
</feature>
<dbReference type="InterPro" id="IPR015943">
    <property type="entry name" value="WD40/YVTN_repeat-like_dom_sf"/>
</dbReference>
<dbReference type="SUPFAM" id="SSF50978">
    <property type="entry name" value="WD40 repeat-like"/>
    <property type="match status" value="1"/>
</dbReference>
<dbReference type="RefSeq" id="XP_019035915.1">
    <property type="nucleotide sequence ID" value="XM_019185292.1"/>
</dbReference>
<keyword evidence="1 5" id="KW-0853">WD repeat</keyword>
<dbReference type="STRING" id="683960.A0A1E3NUA2"/>
<dbReference type="InterPro" id="IPR051179">
    <property type="entry name" value="WD_repeat_multifunction"/>
</dbReference>
<comment type="similarity">
    <text evidence="4">Belongs to the WD repeat PAAF1/RPN14 family.</text>
</comment>
<name>A0A1E3NUA2_WICAA</name>
<organism evidence="6 7">
    <name type="scientific">Wickerhamomyces anomalus (strain ATCC 58044 / CBS 1984 / NCYC 433 / NRRL Y-366-8)</name>
    <name type="common">Yeast</name>
    <name type="synonym">Hansenula anomala</name>
    <dbReference type="NCBI Taxonomy" id="683960"/>
    <lineage>
        <taxon>Eukaryota</taxon>
        <taxon>Fungi</taxon>
        <taxon>Dikarya</taxon>
        <taxon>Ascomycota</taxon>
        <taxon>Saccharomycotina</taxon>
        <taxon>Saccharomycetes</taxon>
        <taxon>Phaffomycetales</taxon>
        <taxon>Wickerhamomycetaceae</taxon>
        <taxon>Wickerhamomyces</taxon>
    </lineage>
</organism>
<dbReference type="AlphaFoldDB" id="A0A1E3NUA2"/>
<evidence type="ECO:0000256" key="2">
    <source>
        <dbReference type="ARBA" id="ARBA00022737"/>
    </source>
</evidence>